<dbReference type="EMBL" id="CACRXK020006868">
    <property type="protein sequence ID" value="CAB4010677.1"/>
    <property type="molecule type" value="Genomic_DNA"/>
</dbReference>
<evidence type="ECO:0000313" key="3">
    <source>
        <dbReference type="EMBL" id="CAB4010677.1"/>
    </source>
</evidence>
<accession>A0A6S7I0X7</accession>
<sequence>MKEEFVGREWLFCKVEKWFEKDLGSRESRVFLIWGGAGTGKSSFAQEFVRRHEGEKLAGYHYCQRDNPRTCDLQSLVYSLSTMLSKSLSEYAALVEKLQTDQFRDNPNALFDLLITTPLQQLNENTRHFLVIDGLDEGGAMIASCFARLSGTLPSSLRVILTARHNSPALSGLFLNSTSVKLDQFETSLESLSSKDIRQFVSMKYRKLQTEFNCIPSFFATDEQVGQEKIVQASQNCFLYAKLVMEHIFDGHNEIGLPASLSEIYCLDFRRHFPDIEFFEKKVAPVLQIVLAIQSAKAFIHQEIPEIGRLNHLISIFKNNEDGSTQF</sequence>
<dbReference type="SUPFAM" id="SSF52540">
    <property type="entry name" value="P-loop containing nucleoside triphosphate hydrolases"/>
    <property type="match status" value="1"/>
</dbReference>
<proteinExistence type="predicted"/>
<comment type="caution">
    <text evidence="3">The sequence shown here is derived from an EMBL/GenBank/DDBJ whole genome shotgun (WGS) entry which is preliminary data.</text>
</comment>
<reference evidence="3" key="1">
    <citation type="submission" date="2020-04" db="EMBL/GenBank/DDBJ databases">
        <authorList>
            <person name="Alioto T."/>
            <person name="Alioto T."/>
            <person name="Gomez Garrido J."/>
        </authorList>
    </citation>
    <scope>NUCLEOTIDE SEQUENCE</scope>
    <source>
        <strain evidence="3">A484AB</strain>
    </source>
</reference>
<keyword evidence="1" id="KW-0677">Repeat</keyword>
<dbReference type="Proteomes" id="UP001152795">
    <property type="component" value="Unassembled WGS sequence"/>
</dbReference>
<evidence type="ECO:0000259" key="2">
    <source>
        <dbReference type="Pfam" id="PF24883"/>
    </source>
</evidence>
<dbReference type="OrthoDB" id="163438at2759"/>
<dbReference type="InterPro" id="IPR027417">
    <property type="entry name" value="P-loop_NTPase"/>
</dbReference>
<dbReference type="PANTHER" id="PTHR10039">
    <property type="entry name" value="AMELOGENIN"/>
    <property type="match status" value="1"/>
</dbReference>
<evidence type="ECO:0000256" key="1">
    <source>
        <dbReference type="ARBA" id="ARBA00022737"/>
    </source>
</evidence>
<dbReference type="AlphaFoldDB" id="A0A6S7I0X7"/>
<dbReference type="Gene3D" id="3.40.50.300">
    <property type="entry name" value="P-loop containing nucleotide triphosphate hydrolases"/>
    <property type="match status" value="1"/>
</dbReference>
<dbReference type="Pfam" id="PF24883">
    <property type="entry name" value="NPHP3_N"/>
    <property type="match status" value="1"/>
</dbReference>
<feature type="domain" description="Nephrocystin 3-like N-terminal" evidence="2">
    <location>
        <begin position="9"/>
        <end position="164"/>
    </location>
</feature>
<dbReference type="InterPro" id="IPR056884">
    <property type="entry name" value="NPHP3-like_N"/>
</dbReference>
<evidence type="ECO:0000313" key="4">
    <source>
        <dbReference type="Proteomes" id="UP001152795"/>
    </source>
</evidence>
<gene>
    <name evidence="3" type="ORF">PACLA_8A075675</name>
</gene>
<dbReference type="PANTHER" id="PTHR10039:SF14">
    <property type="entry name" value="NACHT DOMAIN-CONTAINING PROTEIN"/>
    <property type="match status" value="1"/>
</dbReference>
<organism evidence="3 4">
    <name type="scientific">Paramuricea clavata</name>
    <name type="common">Red gorgonian</name>
    <name type="synonym">Violescent sea-whip</name>
    <dbReference type="NCBI Taxonomy" id="317549"/>
    <lineage>
        <taxon>Eukaryota</taxon>
        <taxon>Metazoa</taxon>
        <taxon>Cnidaria</taxon>
        <taxon>Anthozoa</taxon>
        <taxon>Octocorallia</taxon>
        <taxon>Malacalcyonacea</taxon>
        <taxon>Plexauridae</taxon>
        <taxon>Paramuricea</taxon>
    </lineage>
</organism>
<name>A0A6S7I0X7_PARCT</name>
<keyword evidence="4" id="KW-1185">Reference proteome</keyword>
<protein>
    <recommendedName>
        <fullName evidence="2">Nephrocystin 3-like N-terminal domain-containing protein</fullName>
    </recommendedName>
</protein>